<proteinExistence type="predicted"/>
<protein>
    <recommendedName>
        <fullName evidence="3">Pyrroloquinoline quinone-dependent pyranose dehydrogenase beta-propeller domain-containing protein</fullName>
    </recommendedName>
</protein>
<accession>A0ABQ6BNX2</accession>
<reference evidence="5" key="1">
    <citation type="journal article" date="2019" name="Int. J. Syst. Evol. Microbiol.">
        <title>The Global Catalogue of Microorganisms (GCM) 10K type strain sequencing project: providing services to taxonomists for standard genome sequencing and annotation.</title>
        <authorList>
            <consortium name="The Broad Institute Genomics Platform"/>
            <consortium name="The Broad Institute Genome Sequencing Center for Infectious Disease"/>
            <person name="Wu L."/>
            <person name="Ma J."/>
        </authorList>
    </citation>
    <scope>NUCLEOTIDE SEQUENCE [LARGE SCALE GENOMIC DNA]</scope>
    <source>
        <strain evidence="5">NBRC 104970</strain>
    </source>
</reference>
<dbReference type="InterPro" id="IPR011042">
    <property type="entry name" value="6-blade_b-propeller_TolB-like"/>
</dbReference>
<dbReference type="Pfam" id="PF22807">
    <property type="entry name" value="TrAA12"/>
    <property type="match status" value="1"/>
</dbReference>
<gene>
    <name evidence="4" type="ORF">GCM10007860_08600</name>
</gene>
<comment type="caution">
    <text evidence="4">The sequence shown here is derived from an EMBL/GenBank/DDBJ whole genome shotgun (WGS) entry which is preliminary data.</text>
</comment>
<evidence type="ECO:0000256" key="1">
    <source>
        <dbReference type="SAM" id="MobiDB-lite"/>
    </source>
</evidence>
<evidence type="ECO:0000313" key="4">
    <source>
        <dbReference type="EMBL" id="GLS03715.1"/>
    </source>
</evidence>
<dbReference type="PANTHER" id="PTHR19328:SF53">
    <property type="entry name" value="MEMBRANE PROTEIN"/>
    <property type="match status" value="1"/>
</dbReference>
<keyword evidence="5" id="KW-1185">Reference proteome</keyword>
<feature type="domain" description="Pyrroloquinoline quinone-dependent pyranose dehydrogenase beta-propeller" evidence="3">
    <location>
        <begin position="73"/>
        <end position="447"/>
    </location>
</feature>
<dbReference type="InterPro" id="IPR054539">
    <property type="entry name" value="Beta-prop_PDH"/>
</dbReference>
<name>A0ABQ6BNX2_9NEIS</name>
<dbReference type="SUPFAM" id="SSF50952">
    <property type="entry name" value="Soluble quinoprotein glucose dehydrogenase"/>
    <property type="match status" value="1"/>
</dbReference>
<sequence>MNARPLGLLLLGTAWLALAACGSGGDGDSGPTPPPTSTPTPAPTPPAASVAVPVEVPPLLAAAPFDVARQVTVPPGFGLRVVARIDGARFMAEAPNGDLLVSQPDSGRIWRVTPDGATNVYATGLHRGHDLVFHEVGNTQYLYIGETDRISRTEYVDGDATSRARGAIITNLPDASLPELNGAYGHALKNIAFAGSTLFVSIASASNADPADILATPKRGAIYAFDENGGGMRLYAQGLRNAEGLAIHPVTGELWAAVNHRDNVRYPLKDGRFPYKALDPAYYNDNPPEPFTRVRDGGNYGWPYCNPTADAGPDNLPYYLDVENNEDQQVLDCGGLDRVSKALPAHSAPLGMSFWTGGNVPDTWRNGAVIGLHGCWNCTVPRGYKVVYLPPRADNGFGDPQDLVTGFLADPADIASRWGRPVDVIPNRAGNLYISDDHAGAVYELYRK</sequence>
<dbReference type="InterPro" id="IPR011041">
    <property type="entry name" value="Quinoprot_gluc/sorb_DH_b-prop"/>
</dbReference>
<dbReference type="PANTHER" id="PTHR19328">
    <property type="entry name" value="HEDGEHOG-INTERACTING PROTEIN"/>
    <property type="match status" value="1"/>
</dbReference>
<evidence type="ECO:0000259" key="3">
    <source>
        <dbReference type="Pfam" id="PF22807"/>
    </source>
</evidence>
<keyword evidence="2" id="KW-0732">Signal</keyword>
<dbReference type="PROSITE" id="PS51257">
    <property type="entry name" value="PROKAR_LIPOPROTEIN"/>
    <property type="match status" value="1"/>
</dbReference>
<dbReference type="EMBL" id="BSOZ01000008">
    <property type="protein sequence ID" value="GLS03715.1"/>
    <property type="molecule type" value="Genomic_DNA"/>
</dbReference>
<organism evidence="4 5">
    <name type="scientific">Chitiniphilus shinanonensis</name>
    <dbReference type="NCBI Taxonomy" id="553088"/>
    <lineage>
        <taxon>Bacteria</taxon>
        <taxon>Pseudomonadati</taxon>
        <taxon>Pseudomonadota</taxon>
        <taxon>Betaproteobacteria</taxon>
        <taxon>Neisseriales</taxon>
        <taxon>Chitinibacteraceae</taxon>
        <taxon>Chitiniphilus</taxon>
    </lineage>
</organism>
<feature type="region of interest" description="Disordered" evidence="1">
    <location>
        <begin position="24"/>
        <end position="49"/>
    </location>
</feature>
<dbReference type="Gene3D" id="2.120.10.30">
    <property type="entry name" value="TolB, C-terminal domain"/>
    <property type="match status" value="1"/>
</dbReference>
<feature type="signal peptide" evidence="2">
    <location>
        <begin position="1"/>
        <end position="19"/>
    </location>
</feature>
<dbReference type="Proteomes" id="UP001156836">
    <property type="component" value="Unassembled WGS sequence"/>
</dbReference>
<evidence type="ECO:0000313" key="5">
    <source>
        <dbReference type="Proteomes" id="UP001156836"/>
    </source>
</evidence>
<feature type="compositionally biased region" description="Pro residues" evidence="1">
    <location>
        <begin position="31"/>
        <end position="46"/>
    </location>
</feature>
<feature type="chain" id="PRO_5046933510" description="Pyrroloquinoline quinone-dependent pyranose dehydrogenase beta-propeller domain-containing protein" evidence="2">
    <location>
        <begin position="20"/>
        <end position="448"/>
    </location>
</feature>
<dbReference type="RefSeq" id="WP_018747062.1">
    <property type="nucleotide sequence ID" value="NZ_BSOZ01000008.1"/>
</dbReference>
<evidence type="ECO:0000256" key="2">
    <source>
        <dbReference type="SAM" id="SignalP"/>
    </source>
</evidence>